<dbReference type="Proteomes" id="UP000008148">
    <property type="component" value="Chromosome"/>
</dbReference>
<proteinExistence type="predicted"/>
<evidence type="ECO:0000313" key="1">
    <source>
        <dbReference type="EMBL" id="ABV14586.1"/>
    </source>
</evidence>
<name>A8AM73_CITK8</name>
<protein>
    <submittedName>
        <fullName evidence="1">Uncharacterized protein</fullName>
    </submittedName>
</protein>
<sequence>MLEKSDLMVGKIIKSIRKYSLKYLNIYLKRYITKVAGLCQYIQGVVLKRLLNNLKELMVFLYFIGLRVQNLN</sequence>
<dbReference type="KEGG" id="cko:CKO_03506"/>
<keyword evidence="2" id="KW-1185">Reference proteome</keyword>
<evidence type="ECO:0000313" key="2">
    <source>
        <dbReference type="Proteomes" id="UP000008148"/>
    </source>
</evidence>
<accession>A8AM73</accession>
<organism evidence="1 2">
    <name type="scientific">Citrobacter koseri (strain ATCC BAA-895 / CDC 4225-83 / SGSC4696)</name>
    <dbReference type="NCBI Taxonomy" id="290338"/>
    <lineage>
        <taxon>Bacteria</taxon>
        <taxon>Pseudomonadati</taxon>
        <taxon>Pseudomonadota</taxon>
        <taxon>Gammaproteobacteria</taxon>
        <taxon>Enterobacterales</taxon>
        <taxon>Enterobacteriaceae</taxon>
        <taxon>Citrobacter</taxon>
    </lineage>
</organism>
<dbReference type="HOGENOM" id="CLU_2715104_0_0_6"/>
<reference evidence="1 2" key="1">
    <citation type="submission" date="2007-08" db="EMBL/GenBank/DDBJ databases">
        <authorList>
            <consortium name="The Citrobacter koseri Genome Sequencing Project"/>
            <person name="McClelland M."/>
            <person name="Sanderson E.K."/>
            <person name="Porwollik S."/>
            <person name="Spieth J."/>
            <person name="Clifton W.S."/>
            <person name="Latreille P."/>
            <person name="Courtney L."/>
            <person name="Wang C."/>
            <person name="Pepin K."/>
            <person name="Bhonagiri V."/>
            <person name="Nash W."/>
            <person name="Johnson M."/>
            <person name="Thiruvilangam P."/>
            <person name="Wilson R."/>
        </authorList>
    </citation>
    <scope>NUCLEOTIDE SEQUENCE [LARGE SCALE GENOMIC DNA]</scope>
    <source>
        <strain evidence="2">ATCC BAA-895 / CDC 4225-83 / SGSC4696</strain>
    </source>
</reference>
<dbReference type="AlphaFoldDB" id="A8AM73"/>
<dbReference type="EMBL" id="CP000822">
    <property type="protein sequence ID" value="ABV14586.1"/>
    <property type="molecule type" value="Genomic_DNA"/>
</dbReference>
<dbReference type="STRING" id="290338.CKO_03506"/>
<gene>
    <name evidence="1" type="ordered locus">CKO_03506</name>
</gene>